<sequence>MLTVSNYHYIRENFGAPFPSIFGVTPASFEKQIVLLKTTGKFISPDYLTDNLDFILNSADNYILITFDDGLREQYEVAKPILDKHNIKALYFINSINHIEKEVSLVHKIHLVRSQTEPKILLEYIETKLSDCDVKLSENEKQKAVSYYIYDDFNSACLKYLLNFKLTSIQLKNVIDSLFSDKFDSEKIGTDLYMNHQQLQDLANGNMLGSHSHSHFALGLLSPKAIENEMSKTIQFLNSFKENANLTISYPYGTKEACLSPVPQTAAALGHKIGFTMERGSNVSGADKLLLKRFDCNDLLGGKDFKN</sequence>
<dbReference type="Gene3D" id="3.20.20.370">
    <property type="entry name" value="Glycoside hydrolase/deacetylase"/>
    <property type="match status" value="1"/>
</dbReference>
<dbReference type="InterPro" id="IPR051398">
    <property type="entry name" value="Polysacch_Deacetylase"/>
</dbReference>
<organism evidence="4 5">
    <name type="scientific">Flavobacterium sangjuense</name>
    <dbReference type="NCBI Taxonomy" id="2518177"/>
    <lineage>
        <taxon>Bacteria</taxon>
        <taxon>Pseudomonadati</taxon>
        <taxon>Bacteroidota</taxon>
        <taxon>Flavobacteriia</taxon>
        <taxon>Flavobacteriales</taxon>
        <taxon>Flavobacteriaceae</taxon>
        <taxon>Flavobacterium</taxon>
    </lineage>
</organism>
<feature type="domain" description="NodB homology" evidence="3">
    <location>
        <begin position="61"/>
        <end position="307"/>
    </location>
</feature>
<reference evidence="4 5" key="1">
    <citation type="submission" date="2019-04" db="EMBL/GenBank/DDBJ databases">
        <title>Flavobacterium sp. GS03.</title>
        <authorList>
            <person name="Kim H."/>
        </authorList>
    </citation>
    <scope>NUCLEOTIDE SEQUENCE [LARGE SCALE GENOMIC DNA]</scope>
    <source>
        <strain evidence="4 5">GS03</strain>
    </source>
</reference>
<dbReference type="RefSeq" id="WP_136151830.1">
    <property type="nucleotide sequence ID" value="NZ_CP038810.1"/>
</dbReference>
<dbReference type="InterPro" id="IPR002509">
    <property type="entry name" value="NODB_dom"/>
</dbReference>
<dbReference type="AlphaFoldDB" id="A0A4P7PSS0"/>
<dbReference type="KEGG" id="fsn:GS03_01397"/>
<evidence type="ECO:0000256" key="1">
    <source>
        <dbReference type="ARBA" id="ARBA00004613"/>
    </source>
</evidence>
<dbReference type="PANTHER" id="PTHR34216">
    <property type="match status" value="1"/>
</dbReference>
<dbReference type="InterPro" id="IPR011330">
    <property type="entry name" value="Glyco_hydro/deAcase_b/a-brl"/>
</dbReference>
<evidence type="ECO:0000313" key="5">
    <source>
        <dbReference type="Proteomes" id="UP000296862"/>
    </source>
</evidence>
<gene>
    <name evidence="4" type="ORF">GS03_01397</name>
</gene>
<name>A0A4P7PSS0_9FLAO</name>
<dbReference type="OrthoDB" id="1446101at2"/>
<protein>
    <recommendedName>
        <fullName evidence="3">NodB homology domain-containing protein</fullName>
    </recommendedName>
</protein>
<comment type="subcellular location">
    <subcellularLocation>
        <location evidence="1">Secreted</location>
    </subcellularLocation>
</comment>
<dbReference type="EMBL" id="CP038810">
    <property type="protein sequence ID" value="QBZ97899.1"/>
    <property type="molecule type" value="Genomic_DNA"/>
</dbReference>
<dbReference type="PROSITE" id="PS51677">
    <property type="entry name" value="NODB"/>
    <property type="match status" value="1"/>
</dbReference>
<keyword evidence="5" id="KW-1185">Reference proteome</keyword>
<dbReference type="Pfam" id="PF01522">
    <property type="entry name" value="Polysacc_deac_1"/>
    <property type="match status" value="2"/>
</dbReference>
<proteinExistence type="predicted"/>
<dbReference type="SUPFAM" id="SSF88713">
    <property type="entry name" value="Glycoside hydrolase/deacetylase"/>
    <property type="match status" value="1"/>
</dbReference>
<accession>A0A4P7PSS0</accession>
<dbReference type="GO" id="GO:0005975">
    <property type="term" value="P:carbohydrate metabolic process"/>
    <property type="evidence" value="ECO:0007669"/>
    <property type="project" value="InterPro"/>
</dbReference>
<dbReference type="Proteomes" id="UP000296862">
    <property type="component" value="Chromosome"/>
</dbReference>
<evidence type="ECO:0000256" key="2">
    <source>
        <dbReference type="ARBA" id="ARBA00022729"/>
    </source>
</evidence>
<dbReference type="GO" id="GO:0005576">
    <property type="term" value="C:extracellular region"/>
    <property type="evidence" value="ECO:0007669"/>
    <property type="project" value="UniProtKB-SubCell"/>
</dbReference>
<dbReference type="PANTHER" id="PTHR34216:SF3">
    <property type="entry name" value="POLY-BETA-1,6-N-ACETYL-D-GLUCOSAMINE N-DEACETYLASE"/>
    <property type="match status" value="1"/>
</dbReference>
<evidence type="ECO:0000259" key="3">
    <source>
        <dbReference type="PROSITE" id="PS51677"/>
    </source>
</evidence>
<evidence type="ECO:0000313" key="4">
    <source>
        <dbReference type="EMBL" id="QBZ97899.1"/>
    </source>
</evidence>
<keyword evidence="2" id="KW-0732">Signal</keyword>
<dbReference type="GO" id="GO:0016810">
    <property type="term" value="F:hydrolase activity, acting on carbon-nitrogen (but not peptide) bonds"/>
    <property type="evidence" value="ECO:0007669"/>
    <property type="project" value="InterPro"/>
</dbReference>